<gene>
    <name evidence="2" type="ORF">RN001_002543</name>
</gene>
<protein>
    <recommendedName>
        <fullName evidence="4">Cuticle protein</fullName>
    </recommendedName>
</protein>
<keyword evidence="1" id="KW-0193">Cuticle</keyword>
<reference evidence="3" key="1">
    <citation type="submission" date="2023-01" db="EMBL/GenBank/DDBJ databases">
        <title>Key to firefly adult light organ development and bioluminescence: homeobox transcription factors regulate luciferase expression and transportation to peroxisome.</title>
        <authorList>
            <person name="Fu X."/>
        </authorList>
    </citation>
    <scope>NUCLEOTIDE SEQUENCE [LARGE SCALE GENOMIC DNA]</scope>
</reference>
<dbReference type="GO" id="GO:0008010">
    <property type="term" value="F:structural constituent of chitin-based larval cuticle"/>
    <property type="evidence" value="ECO:0007669"/>
    <property type="project" value="TreeGrafter"/>
</dbReference>
<evidence type="ECO:0008006" key="4">
    <source>
        <dbReference type="Google" id="ProtNLM"/>
    </source>
</evidence>
<dbReference type="GO" id="GO:0062129">
    <property type="term" value="C:chitin-based extracellular matrix"/>
    <property type="evidence" value="ECO:0007669"/>
    <property type="project" value="TreeGrafter"/>
</dbReference>
<name>A0AAN7PH27_9COLE</name>
<proteinExistence type="predicted"/>
<evidence type="ECO:0000256" key="1">
    <source>
        <dbReference type="PROSITE-ProRule" id="PRU00497"/>
    </source>
</evidence>
<dbReference type="InterPro" id="IPR050468">
    <property type="entry name" value="Cuticle_Struct_Prot"/>
</dbReference>
<keyword evidence="3" id="KW-1185">Reference proteome</keyword>
<dbReference type="PANTHER" id="PTHR10380:SF196">
    <property type="entry name" value="CUTICULAR PROTEIN 72EA"/>
    <property type="match status" value="1"/>
</dbReference>
<dbReference type="Pfam" id="PF00379">
    <property type="entry name" value="Chitin_bind_4"/>
    <property type="match status" value="1"/>
</dbReference>
<comment type="caution">
    <text evidence="2">The sequence shown here is derived from an EMBL/GenBank/DDBJ whole genome shotgun (WGS) entry which is preliminary data.</text>
</comment>
<accession>A0AAN7PH27</accession>
<dbReference type="AlphaFoldDB" id="A0AAN7PH27"/>
<dbReference type="EMBL" id="JARPUR010000001">
    <property type="protein sequence ID" value="KAK4886272.1"/>
    <property type="molecule type" value="Genomic_DNA"/>
</dbReference>
<dbReference type="Proteomes" id="UP001353858">
    <property type="component" value="Unassembled WGS sequence"/>
</dbReference>
<evidence type="ECO:0000313" key="3">
    <source>
        <dbReference type="Proteomes" id="UP001353858"/>
    </source>
</evidence>
<sequence length="177" mass="19307">MLRGFTYILLENLKIIDAKKFVTAINSQHDNVAHARLSSVEPYKISMNSTGDDLSTTIKVVFAALLISTVAQPIDTVAVHQDTLGNYNLQFNVPGISRVEHRDVFGNVNGAFSYIDPYGIVRHTQFTSGAHGVHAVGTDIPVPVPDTPEVAQAKAEHLAILHATYLTAPPSPHFFDF</sequence>
<organism evidence="2 3">
    <name type="scientific">Aquatica leii</name>
    <dbReference type="NCBI Taxonomy" id="1421715"/>
    <lineage>
        <taxon>Eukaryota</taxon>
        <taxon>Metazoa</taxon>
        <taxon>Ecdysozoa</taxon>
        <taxon>Arthropoda</taxon>
        <taxon>Hexapoda</taxon>
        <taxon>Insecta</taxon>
        <taxon>Pterygota</taxon>
        <taxon>Neoptera</taxon>
        <taxon>Endopterygota</taxon>
        <taxon>Coleoptera</taxon>
        <taxon>Polyphaga</taxon>
        <taxon>Elateriformia</taxon>
        <taxon>Elateroidea</taxon>
        <taxon>Lampyridae</taxon>
        <taxon>Luciolinae</taxon>
        <taxon>Aquatica</taxon>
    </lineage>
</organism>
<evidence type="ECO:0000313" key="2">
    <source>
        <dbReference type="EMBL" id="KAK4886272.1"/>
    </source>
</evidence>
<dbReference type="InterPro" id="IPR000618">
    <property type="entry name" value="Insect_cuticle"/>
</dbReference>
<dbReference type="PROSITE" id="PS51155">
    <property type="entry name" value="CHIT_BIND_RR_2"/>
    <property type="match status" value="1"/>
</dbReference>
<dbReference type="PANTHER" id="PTHR10380">
    <property type="entry name" value="CUTICLE PROTEIN"/>
    <property type="match status" value="1"/>
</dbReference>